<comment type="caution">
    <text evidence="2">The sequence shown here is derived from an EMBL/GenBank/DDBJ whole genome shotgun (WGS) entry which is preliminary data.</text>
</comment>
<dbReference type="PROSITE" id="PS51257">
    <property type="entry name" value="PROKAR_LIPOPROTEIN"/>
    <property type="match status" value="1"/>
</dbReference>
<reference evidence="3" key="2">
    <citation type="submission" date="2017-07" db="EMBL/GenBank/DDBJ databases">
        <authorList>
            <person name="Gomez-Gil B."/>
            <person name="Enciso-Ibarra K."/>
        </authorList>
    </citation>
    <scope>NUCLEOTIDE SEQUENCE</scope>
    <source>
        <strain evidence="3">CAIM 1827</strain>
    </source>
</reference>
<protein>
    <recommendedName>
        <fullName evidence="6">Lipoprotein</fullName>
    </recommendedName>
</protein>
<evidence type="ECO:0000313" key="2">
    <source>
        <dbReference type="EMBL" id="MDO6543333.1"/>
    </source>
</evidence>
<evidence type="ECO:0000313" key="5">
    <source>
        <dbReference type="Proteomes" id="UP001170624"/>
    </source>
</evidence>
<organism evidence="2 5">
    <name type="scientific">Photobacterium sanguinicancri</name>
    <dbReference type="NCBI Taxonomy" id="875932"/>
    <lineage>
        <taxon>Bacteria</taxon>
        <taxon>Pseudomonadati</taxon>
        <taxon>Pseudomonadota</taxon>
        <taxon>Gammaproteobacteria</taxon>
        <taxon>Vibrionales</taxon>
        <taxon>Vibrionaceae</taxon>
        <taxon>Photobacterium</taxon>
    </lineage>
</organism>
<dbReference type="RefSeq" id="WP_062691261.1">
    <property type="nucleotide sequence ID" value="NZ_AP024850.1"/>
</dbReference>
<dbReference type="Proteomes" id="UP001170624">
    <property type="component" value="Unassembled WGS sequence"/>
</dbReference>
<dbReference type="EMBL" id="NOIF01000071">
    <property type="protein sequence ID" value="OZS43628.1"/>
    <property type="molecule type" value="Genomic_DNA"/>
</dbReference>
<evidence type="ECO:0000256" key="1">
    <source>
        <dbReference type="SAM" id="SignalP"/>
    </source>
</evidence>
<reference evidence="3 4" key="1">
    <citation type="journal article" date="2016" name="Antonie Van Leeuwenhoek">
        <title>Photobacterium sanguinicancri sp. nov. isolated from marine animals.</title>
        <authorList>
            <person name="Gomez-Gil B."/>
            <person name="Roque A."/>
            <person name="Rotllant G."/>
            <person name="Romalde J.L."/>
            <person name="Doce A."/>
            <person name="Eggermont M."/>
            <person name="Defoirdt T."/>
        </authorList>
    </citation>
    <scope>NUCLEOTIDE SEQUENCE [LARGE SCALE GENOMIC DNA]</scope>
    <source>
        <strain evidence="3 4">CAIM 1827</strain>
    </source>
</reference>
<gene>
    <name evidence="3" type="ORF">ASV53_12205</name>
    <name evidence="2" type="ORF">Q4568_12375</name>
</gene>
<sequence>MKKYALCLSAVLLAGCSTAKLTPPPSDFIGTVPSNYEQDLIALNDVPASPFRGGNMTFQYDPTNALLTVVVQLQNARWSWNFDPRSLKKDLFPQACENYEAPLSEGMGLRYWYAGSGGFTTEVLTHQSCQTYIKLNK</sequence>
<evidence type="ECO:0008006" key="6">
    <source>
        <dbReference type="Google" id="ProtNLM"/>
    </source>
</evidence>
<accession>A0AAW7Y8Z3</accession>
<feature type="signal peptide" evidence="1">
    <location>
        <begin position="1"/>
        <end position="19"/>
    </location>
</feature>
<dbReference type="Proteomes" id="UP000215999">
    <property type="component" value="Unassembled WGS sequence"/>
</dbReference>
<name>A0AAW7Y8Z3_9GAMM</name>
<evidence type="ECO:0000313" key="3">
    <source>
        <dbReference type="EMBL" id="OZS43628.1"/>
    </source>
</evidence>
<keyword evidence="4" id="KW-1185">Reference proteome</keyword>
<keyword evidence="1" id="KW-0732">Signal</keyword>
<feature type="chain" id="PRO_5043364505" description="Lipoprotein" evidence="1">
    <location>
        <begin position="20"/>
        <end position="137"/>
    </location>
</feature>
<reference evidence="2" key="3">
    <citation type="submission" date="2023-07" db="EMBL/GenBank/DDBJ databases">
        <title>Genome content predicts the carbon catabolic preferences of heterotrophic bacteria.</title>
        <authorList>
            <person name="Gralka M."/>
        </authorList>
    </citation>
    <scope>NUCLEOTIDE SEQUENCE</scope>
    <source>
        <strain evidence="2">G2M05</strain>
    </source>
</reference>
<dbReference type="EMBL" id="JAUOPU010000011">
    <property type="protein sequence ID" value="MDO6543333.1"/>
    <property type="molecule type" value="Genomic_DNA"/>
</dbReference>
<evidence type="ECO:0000313" key="4">
    <source>
        <dbReference type="Proteomes" id="UP000215999"/>
    </source>
</evidence>
<proteinExistence type="predicted"/>
<dbReference type="AlphaFoldDB" id="A0AAW7Y8Z3"/>